<dbReference type="Proteomes" id="UP000291422">
    <property type="component" value="Unassembled WGS sequence"/>
</dbReference>
<name>A0A4Q4N9S0_ALTAL</name>
<dbReference type="EMBL" id="PDXD01000029">
    <property type="protein sequence ID" value="RYN71883.1"/>
    <property type="molecule type" value="Genomic_DNA"/>
</dbReference>
<dbReference type="AlphaFoldDB" id="A0A4Q4N9S0"/>
<reference evidence="2" key="1">
    <citation type="journal article" date="2019" name="bioRxiv">
        <title>Genomics, evolutionary history and diagnostics of the Alternaria alternata species group including apple and Asian pear pathotypes.</title>
        <authorList>
            <person name="Armitage A.D."/>
            <person name="Cockerton H.M."/>
            <person name="Sreenivasaprasad S."/>
            <person name="Woodhall J.W."/>
            <person name="Lane C.R."/>
            <person name="Harrison R.J."/>
            <person name="Clarkson J.P."/>
        </authorList>
    </citation>
    <scope>NUCLEOTIDE SEQUENCE [LARGE SCALE GENOMIC DNA]</scope>
    <source>
        <strain evidence="2">FERA 1177</strain>
    </source>
</reference>
<organism evidence="1 2">
    <name type="scientific">Alternaria alternata</name>
    <name type="common">Alternaria rot fungus</name>
    <name type="synonym">Torula alternata</name>
    <dbReference type="NCBI Taxonomy" id="5599"/>
    <lineage>
        <taxon>Eukaryota</taxon>
        <taxon>Fungi</taxon>
        <taxon>Dikarya</taxon>
        <taxon>Ascomycota</taxon>
        <taxon>Pezizomycotina</taxon>
        <taxon>Dothideomycetes</taxon>
        <taxon>Pleosporomycetidae</taxon>
        <taxon>Pleosporales</taxon>
        <taxon>Pleosporineae</taxon>
        <taxon>Pleosporaceae</taxon>
        <taxon>Alternaria</taxon>
        <taxon>Alternaria sect. Alternaria</taxon>
        <taxon>Alternaria alternata complex</taxon>
    </lineage>
</organism>
<evidence type="ECO:0000313" key="2">
    <source>
        <dbReference type="Proteomes" id="UP000291422"/>
    </source>
</evidence>
<comment type="caution">
    <text evidence="1">The sequence shown here is derived from an EMBL/GenBank/DDBJ whole genome shotgun (WGS) entry which is preliminary data.</text>
</comment>
<accession>A0A4Q4N9S0</accession>
<evidence type="ECO:0000313" key="1">
    <source>
        <dbReference type="EMBL" id="RYN71883.1"/>
    </source>
</evidence>
<sequence length="88" mass="9368">MLSFMSLSCVASSVAHFPNDGRRIARNLFTFGEKCKAHAVSYYGVSDCQTATAVSLSRCQQSISGCAPTACHAGSGTTWSSELRARTK</sequence>
<proteinExistence type="predicted"/>
<protein>
    <submittedName>
        <fullName evidence="1">Uncharacterized protein</fullName>
    </submittedName>
</protein>
<gene>
    <name evidence="1" type="ORF">AA0117_g9099</name>
</gene>